<evidence type="ECO:0000256" key="6">
    <source>
        <dbReference type="ARBA" id="ARBA00023002"/>
    </source>
</evidence>
<evidence type="ECO:0000313" key="11">
    <source>
        <dbReference type="Proteomes" id="UP000050326"/>
    </source>
</evidence>
<dbReference type="Pfam" id="PF12225">
    <property type="entry name" value="DUF5981"/>
    <property type="match status" value="1"/>
</dbReference>
<dbReference type="GO" id="GO:0032259">
    <property type="term" value="P:methylation"/>
    <property type="evidence" value="ECO:0007669"/>
    <property type="project" value="UniProtKB-KW"/>
</dbReference>
<dbReference type="GO" id="GO:0008168">
    <property type="term" value="F:methyltransferase activity"/>
    <property type="evidence" value="ECO:0007669"/>
    <property type="project" value="UniProtKB-KW"/>
</dbReference>
<evidence type="ECO:0000256" key="5">
    <source>
        <dbReference type="ARBA" id="ARBA00022827"/>
    </source>
</evidence>
<dbReference type="PATRIC" id="fig|36849.3.peg.474"/>
<gene>
    <name evidence="10" type="primary">yitJ_1</name>
    <name evidence="10" type="ORF">OXPF_04470</name>
</gene>
<dbReference type="AlphaFoldDB" id="A0A0P8YFY0"/>
<comment type="catalytic activity">
    <reaction evidence="7">
        <text>(6S)-5-methyl-5,6,7,8-tetrahydrofolate + NAD(+) = (6R)-5,10-methylene-5,6,7,8-tetrahydrofolate + NADH + H(+)</text>
        <dbReference type="Rhea" id="RHEA:19821"/>
        <dbReference type="ChEBI" id="CHEBI:15378"/>
        <dbReference type="ChEBI" id="CHEBI:15636"/>
        <dbReference type="ChEBI" id="CHEBI:18608"/>
        <dbReference type="ChEBI" id="CHEBI:57540"/>
        <dbReference type="ChEBI" id="CHEBI:57945"/>
        <dbReference type="EC" id="1.5.1.54"/>
    </reaction>
    <physiologicalReaction direction="right-to-left" evidence="7">
        <dbReference type="Rhea" id="RHEA:19823"/>
    </physiologicalReaction>
</comment>
<keyword evidence="6 8" id="KW-0560">Oxidoreductase</keyword>
<organism evidence="10 11">
    <name type="scientific">Oxobacter pfennigii</name>
    <dbReference type="NCBI Taxonomy" id="36849"/>
    <lineage>
        <taxon>Bacteria</taxon>
        <taxon>Bacillati</taxon>
        <taxon>Bacillota</taxon>
        <taxon>Clostridia</taxon>
        <taxon>Eubacteriales</taxon>
        <taxon>Clostridiaceae</taxon>
        <taxon>Oxobacter</taxon>
    </lineage>
</organism>
<comment type="caution">
    <text evidence="10">The sequence shown here is derived from an EMBL/GenBank/DDBJ whole genome shotgun (WGS) entry which is preliminary data.</text>
</comment>
<evidence type="ECO:0000256" key="2">
    <source>
        <dbReference type="ARBA" id="ARBA00004777"/>
    </source>
</evidence>
<name>A0A0P8YFY0_9CLOT</name>
<accession>A0A0P8YFY0</accession>
<comment type="cofactor">
    <cofactor evidence="1 8">
        <name>FAD</name>
        <dbReference type="ChEBI" id="CHEBI:57692"/>
    </cofactor>
</comment>
<dbReference type="UniPathway" id="UPA00193"/>
<keyword evidence="4 8" id="KW-0285">Flavoprotein</keyword>
<reference evidence="10 11" key="1">
    <citation type="submission" date="2015-09" db="EMBL/GenBank/DDBJ databases">
        <title>Genome sequence of Oxobacter pfennigii DSM 3222.</title>
        <authorList>
            <person name="Poehlein A."/>
            <person name="Bengelsdorf F.R."/>
            <person name="Schiel-Bengelsdorf B."/>
            <person name="Duerre P."/>
            <person name="Daniel R."/>
        </authorList>
    </citation>
    <scope>NUCLEOTIDE SEQUENCE [LARGE SCALE GENOMIC DNA]</scope>
    <source>
        <strain evidence="10 11">DSM 3222</strain>
    </source>
</reference>
<dbReference type="PANTHER" id="PTHR45754">
    <property type="entry name" value="METHYLENETETRAHYDROFOLATE REDUCTASE"/>
    <property type="match status" value="1"/>
</dbReference>
<dbReference type="GO" id="GO:0005829">
    <property type="term" value="C:cytosol"/>
    <property type="evidence" value="ECO:0007669"/>
    <property type="project" value="TreeGrafter"/>
</dbReference>
<dbReference type="RefSeq" id="WP_054873581.1">
    <property type="nucleotide sequence ID" value="NZ_LKET01000016.1"/>
</dbReference>
<dbReference type="Proteomes" id="UP000050326">
    <property type="component" value="Unassembled WGS sequence"/>
</dbReference>
<keyword evidence="5 8" id="KW-0274">FAD</keyword>
<evidence type="ECO:0000256" key="8">
    <source>
        <dbReference type="RuleBase" id="RU003862"/>
    </source>
</evidence>
<dbReference type="InterPro" id="IPR003171">
    <property type="entry name" value="Mehydrof_redctse-like"/>
</dbReference>
<evidence type="ECO:0000256" key="3">
    <source>
        <dbReference type="ARBA" id="ARBA00006743"/>
    </source>
</evidence>
<evidence type="ECO:0000259" key="9">
    <source>
        <dbReference type="Pfam" id="PF12225"/>
    </source>
</evidence>
<proteinExistence type="inferred from homology"/>
<dbReference type="Pfam" id="PF02219">
    <property type="entry name" value="MTHFR"/>
    <property type="match status" value="1"/>
</dbReference>
<comment type="similarity">
    <text evidence="3 8">Belongs to the methylenetetrahydrofolate reductase family.</text>
</comment>
<evidence type="ECO:0000256" key="4">
    <source>
        <dbReference type="ARBA" id="ARBA00022630"/>
    </source>
</evidence>
<keyword evidence="10" id="KW-0808">Transferase</keyword>
<evidence type="ECO:0000256" key="7">
    <source>
        <dbReference type="ARBA" id="ARBA00048628"/>
    </source>
</evidence>
<feature type="domain" description="Methylene-tetrahydrofolate reductase C-terminal-like" evidence="9">
    <location>
        <begin position="399"/>
        <end position="490"/>
    </location>
</feature>
<dbReference type="GO" id="GO:0009086">
    <property type="term" value="P:methionine biosynthetic process"/>
    <property type="evidence" value="ECO:0007669"/>
    <property type="project" value="TreeGrafter"/>
</dbReference>
<dbReference type="EMBL" id="LKET01000016">
    <property type="protein sequence ID" value="KPU45967.1"/>
    <property type="molecule type" value="Genomic_DNA"/>
</dbReference>
<keyword evidence="11" id="KW-1185">Reference proteome</keyword>
<dbReference type="SUPFAM" id="SSF51730">
    <property type="entry name" value="FAD-linked oxidoreductase"/>
    <property type="match status" value="1"/>
</dbReference>
<evidence type="ECO:0000313" key="10">
    <source>
        <dbReference type="EMBL" id="KPU45967.1"/>
    </source>
</evidence>
<protein>
    <recommendedName>
        <fullName evidence="8">Methylenetetrahydrofolate reductase</fullName>
    </recommendedName>
</protein>
<dbReference type="STRING" id="36849.OXPF_04470"/>
<dbReference type="PANTHER" id="PTHR45754:SF3">
    <property type="entry name" value="METHYLENETETRAHYDROFOLATE REDUCTASE (NADPH)"/>
    <property type="match status" value="1"/>
</dbReference>
<dbReference type="GO" id="GO:0071949">
    <property type="term" value="F:FAD binding"/>
    <property type="evidence" value="ECO:0007669"/>
    <property type="project" value="TreeGrafter"/>
</dbReference>
<evidence type="ECO:0000256" key="1">
    <source>
        <dbReference type="ARBA" id="ARBA00001974"/>
    </source>
</evidence>
<comment type="pathway">
    <text evidence="2 8">One-carbon metabolism; tetrahydrofolate interconversion.</text>
</comment>
<sequence>MDSDINKFKESLFDKSKMSVTWELVPGRGANEKTQEAVIENAKLAAKGQRIHALTLTDNPGGVPAITPEGLASEVIKLGIEPLVHFTCKDKNRNELEGLLYSLDRTKVRNILVMTGDYVYAGFLGRPKPVFDLEPMHVLMLLEEMNKGLEYKGIRGIIKHNPSDFFAGAVCSPFKQTEAETMVQYYKLKMKISSGAKYIVSQIGYDARKIHELLLFINSLNLNIPVIGNIYVLSHGTAKLMNKNRIPGVIVTDKLLSEIENESYSPDKGAEAKLLRCAKLYAIMKGMGYAGVHIGGHGIRYEDVEYIIDKGEELSGTWMDFLPQFDYPIRDGFYYFEKDEKTGLNRDAVSERRERPLDTKVELVYPMSKIVHSLMLEPGTPLWKPMRAICKAIEDTPLEEPFHFVEHISKTVLYHCKDCGDCALPDVAYVCPMSQCPKQIRNGICGGSYLGWCEVYPFKKKCEWVRAYARLKNSGKTRELDHDVIPPCNYHLTQTSSWINLYLGRDHNAKKYGVEPVHKKIH</sequence>
<dbReference type="GO" id="GO:0035999">
    <property type="term" value="P:tetrahydrofolate interconversion"/>
    <property type="evidence" value="ECO:0007669"/>
    <property type="project" value="UniProtKB-UniPathway"/>
</dbReference>
<dbReference type="Gene3D" id="3.20.20.220">
    <property type="match status" value="1"/>
</dbReference>
<dbReference type="GO" id="GO:0106312">
    <property type="term" value="F:methylenetetrahydrofolate reductase (NADH) activity"/>
    <property type="evidence" value="ECO:0007669"/>
    <property type="project" value="UniProtKB-EC"/>
</dbReference>
<dbReference type="InterPro" id="IPR029041">
    <property type="entry name" value="FAD-linked_oxidoreductase-like"/>
</dbReference>
<keyword evidence="10" id="KW-0489">Methyltransferase</keyword>
<dbReference type="OrthoDB" id="9812555at2"/>
<dbReference type="InterPro" id="IPR022026">
    <property type="entry name" value="DUF5981"/>
</dbReference>